<sequence length="313" mass="33476">MNRLNISLPGLKLKNPIMPASGCFGFGREYSQFYDLSKLGAIMIKATTVEPRYGNPTPRVAETSAGMLNAIGLQNPGLEAVLERELPWLEQFDVPIIANVAGSQVEDYLQVAEKISKAPNVHALELNISCPNVKSGGIQFGTVPEVAFELTKQVKEVSSVPVYVKLSPNVSDIVEMAVAVEEAGADGITMINTLLGMRIDLKTGKPILANKTGGLSGPAIKPVAIRMVYQVSQKVNIPIIGMGGISTAEDVVEFFMAGASAVAVGTANFVDPFVCPMIIEELPALLDKLGVEHITELTGRSWDRDPKTSYCSS</sequence>
<dbReference type="InterPro" id="IPR033888">
    <property type="entry name" value="DHOD_1B"/>
</dbReference>
<dbReference type="InterPro" id="IPR013785">
    <property type="entry name" value="Aldolase_TIM"/>
</dbReference>
<evidence type="ECO:0000313" key="16">
    <source>
        <dbReference type="Proteomes" id="UP000027936"/>
    </source>
</evidence>
<evidence type="ECO:0000256" key="11">
    <source>
        <dbReference type="ARBA" id="ARBA00023027"/>
    </source>
</evidence>
<organism evidence="15 16">
    <name type="scientific">Schinkia azotoformans MEV2011</name>
    <dbReference type="NCBI Taxonomy" id="1348973"/>
    <lineage>
        <taxon>Bacteria</taxon>
        <taxon>Bacillati</taxon>
        <taxon>Bacillota</taxon>
        <taxon>Bacilli</taxon>
        <taxon>Bacillales</taxon>
        <taxon>Bacillaceae</taxon>
        <taxon>Calidifontibacillus/Schinkia group</taxon>
        <taxon>Schinkia</taxon>
    </lineage>
</organism>
<feature type="binding site" evidence="13">
    <location>
        <position position="191"/>
    </location>
    <ligand>
        <name>FMN</name>
        <dbReference type="ChEBI" id="CHEBI:58210"/>
    </ligand>
</feature>
<dbReference type="GO" id="GO:0004589">
    <property type="term" value="F:dihydroorotate dehydrogenase (NAD+) activity"/>
    <property type="evidence" value="ECO:0007669"/>
    <property type="project" value="UniProtKB-EC"/>
</dbReference>
<dbReference type="InterPro" id="IPR024920">
    <property type="entry name" value="Dihydroorotate_DH_1"/>
</dbReference>
<dbReference type="InterPro" id="IPR001295">
    <property type="entry name" value="Dihydroorotate_DH_CS"/>
</dbReference>
<dbReference type="InterPro" id="IPR005720">
    <property type="entry name" value="Dihydroorotate_DH_cat"/>
</dbReference>
<dbReference type="AlphaFoldDB" id="A0A072NSC2"/>
<keyword evidence="6 13" id="KW-0963">Cytoplasm</keyword>
<comment type="subunit">
    <text evidence="5">Heterotetramer of 2 PyrK and 2 PyrD type B subunits.</text>
</comment>
<evidence type="ECO:0000256" key="9">
    <source>
        <dbReference type="ARBA" id="ARBA00022975"/>
    </source>
</evidence>
<dbReference type="PATRIC" id="fig|1348973.3.peg.804"/>
<evidence type="ECO:0000259" key="14">
    <source>
        <dbReference type="Pfam" id="PF01180"/>
    </source>
</evidence>
<dbReference type="PANTHER" id="PTHR48109:SF1">
    <property type="entry name" value="DIHYDROOROTATE DEHYDROGENASE (FUMARATE)"/>
    <property type="match status" value="1"/>
</dbReference>
<dbReference type="NCBIfam" id="TIGR01037">
    <property type="entry name" value="pyrD_sub1_fam"/>
    <property type="match status" value="1"/>
</dbReference>
<dbReference type="InterPro" id="IPR050074">
    <property type="entry name" value="DHO_dehydrogenase"/>
</dbReference>
<keyword evidence="11" id="KW-0520">NAD</keyword>
<dbReference type="GO" id="GO:0044205">
    <property type="term" value="P:'de novo' UMP biosynthetic process"/>
    <property type="evidence" value="ECO:0007669"/>
    <property type="project" value="UniProtKB-UniRule"/>
</dbReference>
<dbReference type="OrthoDB" id="9794954at2"/>
<dbReference type="PROSITE" id="PS00912">
    <property type="entry name" value="DHODEHASE_2"/>
    <property type="match status" value="1"/>
</dbReference>
<dbReference type="GO" id="GO:0005737">
    <property type="term" value="C:cytoplasm"/>
    <property type="evidence" value="ECO:0007669"/>
    <property type="project" value="UniProtKB-SubCell"/>
</dbReference>
<evidence type="ECO:0000256" key="7">
    <source>
        <dbReference type="ARBA" id="ARBA00022630"/>
    </source>
</evidence>
<gene>
    <name evidence="13" type="primary">pyrD</name>
    <name evidence="15" type="ORF">M670_00832</name>
</gene>
<dbReference type="UniPathway" id="UPA00070">
    <property type="reaction ID" value="UER00945"/>
</dbReference>
<dbReference type="InterPro" id="IPR012135">
    <property type="entry name" value="Dihydroorotate_DH_1_2"/>
</dbReference>
<evidence type="ECO:0000256" key="10">
    <source>
        <dbReference type="ARBA" id="ARBA00023002"/>
    </source>
</evidence>
<evidence type="ECO:0000256" key="5">
    <source>
        <dbReference type="ARBA" id="ARBA00011669"/>
    </source>
</evidence>
<dbReference type="FunFam" id="3.20.20.70:FF:000069">
    <property type="entry name" value="Dihydroorotate dehydrogenase"/>
    <property type="match status" value="1"/>
</dbReference>
<protein>
    <recommendedName>
        <fullName evidence="13">Dihydroorotate dehydrogenase</fullName>
        <shortName evidence="13">DHOD</shortName>
        <shortName evidence="13">DHODase</shortName>
        <shortName evidence="13">DHOdehase</shortName>
        <ecNumber evidence="13">1.3.-.-</ecNumber>
    </recommendedName>
</protein>
<keyword evidence="7 13" id="KW-0285">Flavoprotein</keyword>
<dbReference type="Pfam" id="PF01180">
    <property type="entry name" value="DHO_dh"/>
    <property type="match status" value="1"/>
</dbReference>
<comment type="catalytic activity">
    <reaction evidence="13">
        <text>(S)-dihydroorotate + A = orotate + AH2</text>
        <dbReference type="Rhea" id="RHEA:18073"/>
        <dbReference type="ChEBI" id="CHEBI:13193"/>
        <dbReference type="ChEBI" id="CHEBI:17499"/>
        <dbReference type="ChEBI" id="CHEBI:30839"/>
        <dbReference type="ChEBI" id="CHEBI:30864"/>
    </reaction>
</comment>
<dbReference type="RefSeq" id="WP_035193519.1">
    <property type="nucleotide sequence ID" value="NZ_JJRY01000002.1"/>
</dbReference>
<dbReference type="Gene3D" id="3.20.20.70">
    <property type="entry name" value="Aldolase class I"/>
    <property type="match status" value="1"/>
</dbReference>
<evidence type="ECO:0000256" key="2">
    <source>
        <dbReference type="ARBA" id="ARBA00004496"/>
    </source>
</evidence>
<feature type="active site" description="Nucleophile" evidence="13">
    <location>
        <position position="130"/>
    </location>
</feature>
<comment type="similarity">
    <text evidence="4 13">Belongs to the dihydroorotate dehydrogenase family. Type 1 subfamily.</text>
</comment>
<comment type="function">
    <text evidence="1">Catalyzes the conversion of dihydroorotate to orotate with NAD(+) as electron acceptor.</text>
</comment>
<feature type="binding site" evidence="13">
    <location>
        <position position="127"/>
    </location>
    <ligand>
        <name>FMN</name>
        <dbReference type="ChEBI" id="CHEBI:58210"/>
    </ligand>
</feature>
<evidence type="ECO:0000256" key="4">
    <source>
        <dbReference type="ARBA" id="ARBA00008008"/>
    </source>
</evidence>
<accession>A0A072NSC2</accession>
<name>A0A072NSC2_SCHAZ</name>
<dbReference type="Proteomes" id="UP000027936">
    <property type="component" value="Unassembled WGS sequence"/>
</dbReference>
<keyword evidence="9 13" id="KW-0665">Pyrimidine biosynthesis</keyword>
<dbReference type="EC" id="1.3.-.-" evidence="13"/>
<comment type="pathway">
    <text evidence="3">Pyrimidine metabolism; UMP biosynthesis via de novo pathway; orotate from (S)-dihydroorotate (NAD(+) route): step 1/1.</text>
</comment>
<feature type="binding site" evidence="13">
    <location>
        <position position="165"/>
    </location>
    <ligand>
        <name>FMN</name>
        <dbReference type="ChEBI" id="CHEBI:58210"/>
    </ligand>
</feature>
<dbReference type="InterPro" id="IPR049622">
    <property type="entry name" value="Dihydroorotate_DH_I"/>
</dbReference>
<proteinExistence type="inferred from homology"/>
<feature type="binding site" evidence="13">
    <location>
        <position position="21"/>
    </location>
    <ligand>
        <name>FMN</name>
        <dbReference type="ChEBI" id="CHEBI:58210"/>
    </ligand>
</feature>
<dbReference type="CDD" id="cd04740">
    <property type="entry name" value="DHOD_1B_like"/>
    <property type="match status" value="1"/>
</dbReference>
<evidence type="ECO:0000256" key="6">
    <source>
        <dbReference type="ARBA" id="ARBA00022490"/>
    </source>
</evidence>
<dbReference type="PROSITE" id="PS00911">
    <property type="entry name" value="DHODEHASE_1"/>
    <property type="match status" value="1"/>
</dbReference>
<feature type="binding site" evidence="13">
    <location>
        <position position="217"/>
    </location>
    <ligand>
        <name>FMN</name>
        <dbReference type="ChEBI" id="CHEBI:58210"/>
    </ligand>
</feature>
<reference evidence="15 16" key="1">
    <citation type="submission" date="2014-04" db="EMBL/GenBank/DDBJ databases">
        <title>Draft genome sequence of Bacillus azotoformans MEV2011, a (co-) denitrifying strain unable to grow in the presence of oxygen.</title>
        <authorList>
            <person name="Nielsen M."/>
            <person name="Schreiber L."/>
            <person name="Finster K."/>
            <person name="Schramm A."/>
        </authorList>
    </citation>
    <scope>NUCLEOTIDE SEQUENCE [LARGE SCALE GENOMIC DNA]</scope>
    <source>
        <strain evidence="15 16">MEV2011</strain>
    </source>
</reference>
<comment type="cofactor">
    <cofactor evidence="13">
        <name>FMN</name>
        <dbReference type="ChEBI" id="CHEBI:58210"/>
    </cofactor>
    <text evidence="13">Binds 1 FMN per subunit.</text>
</comment>
<keyword evidence="10 13" id="KW-0560">Oxidoreductase</keyword>
<feature type="domain" description="Dihydroorotate dehydrogenase catalytic" evidence="14">
    <location>
        <begin position="4"/>
        <end position="286"/>
    </location>
</feature>
<comment type="subcellular location">
    <subcellularLocation>
        <location evidence="2 13">Cytoplasm</location>
    </subcellularLocation>
</comment>
<comment type="caution">
    <text evidence="15">The sequence shown here is derived from an EMBL/GenBank/DDBJ whole genome shotgun (WGS) entry which is preliminary data.</text>
</comment>
<feature type="binding site" evidence="13">
    <location>
        <position position="99"/>
    </location>
    <ligand>
        <name>FMN</name>
        <dbReference type="ChEBI" id="CHEBI:58210"/>
    </ligand>
</feature>
<dbReference type="HAMAP" id="MF_00224">
    <property type="entry name" value="DHO_dh_type1"/>
    <property type="match status" value="1"/>
</dbReference>
<feature type="binding site" evidence="13">
    <location>
        <begin position="192"/>
        <end position="193"/>
    </location>
    <ligand>
        <name>substrate</name>
    </ligand>
</feature>
<comment type="catalytic activity">
    <reaction evidence="12">
        <text>(S)-dihydroorotate + NAD(+) = orotate + NADH + H(+)</text>
        <dbReference type="Rhea" id="RHEA:13513"/>
        <dbReference type="ChEBI" id="CHEBI:15378"/>
        <dbReference type="ChEBI" id="CHEBI:30839"/>
        <dbReference type="ChEBI" id="CHEBI:30864"/>
        <dbReference type="ChEBI" id="CHEBI:57540"/>
        <dbReference type="ChEBI" id="CHEBI:57945"/>
        <dbReference type="EC" id="1.3.1.14"/>
    </reaction>
</comment>
<dbReference type="SUPFAM" id="SSF51395">
    <property type="entry name" value="FMN-linked oxidoreductases"/>
    <property type="match status" value="1"/>
</dbReference>
<evidence type="ECO:0000256" key="8">
    <source>
        <dbReference type="ARBA" id="ARBA00022643"/>
    </source>
</evidence>
<evidence type="ECO:0000256" key="13">
    <source>
        <dbReference type="HAMAP-Rule" id="MF_00224"/>
    </source>
</evidence>
<feature type="binding site" evidence="13">
    <location>
        <position position="45"/>
    </location>
    <ligand>
        <name>substrate</name>
    </ligand>
</feature>
<evidence type="ECO:0000256" key="1">
    <source>
        <dbReference type="ARBA" id="ARBA00003616"/>
    </source>
</evidence>
<feature type="binding site" evidence="13">
    <location>
        <begin position="69"/>
        <end position="73"/>
    </location>
    <ligand>
        <name>substrate</name>
    </ligand>
</feature>
<feature type="binding site" evidence="13">
    <location>
        <begin position="45"/>
        <end position="46"/>
    </location>
    <ligand>
        <name>FMN</name>
        <dbReference type="ChEBI" id="CHEBI:58210"/>
    </ligand>
</feature>
<keyword evidence="8 13" id="KW-0288">FMN</keyword>
<feature type="binding site" evidence="13">
    <location>
        <position position="127"/>
    </location>
    <ligand>
        <name>substrate</name>
    </ligand>
</feature>
<dbReference type="PANTHER" id="PTHR48109">
    <property type="entry name" value="DIHYDROOROTATE DEHYDROGENASE (QUINONE), MITOCHONDRIAL-RELATED"/>
    <property type="match status" value="1"/>
</dbReference>
<feature type="binding site" evidence="13">
    <location>
        <begin position="265"/>
        <end position="266"/>
    </location>
    <ligand>
        <name>FMN</name>
        <dbReference type="ChEBI" id="CHEBI:58210"/>
    </ligand>
</feature>
<dbReference type="EMBL" id="JJRY01000002">
    <property type="protein sequence ID" value="KEF39808.1"/>
    <property type="molecule type" value="Genomic_DNA"/>
</dbReference>
<feature type="binding site" evidence="13">
    <location>
        <begin position="243"/>
        <end position="244"/>
    </location>
    <ligand>
        <name>FMN</name>
        <dbReference type="ChEBI" id="CHEBI:58210"/>
    </ligand>
</feature>
<dbReference type="PIRSF" id="PIRSF000164">
    <property type="entry name" value="DHO_oxidase"/>
    <property type="match status" value="1"/>
</dbReference>
<evidence type="ECO:0000256" key="3">
    <source>
        <dbReference type="ARBA" id="ARBA00004715"/>
    </source>
</evidence>
<evidence type="ECO:0000313" key="15">
    <source>
        <dbReference type="EMBL" id="KEF39808.1"/>
    </source>
</evidence>
<dbReference type="GO" id="GO:0006207">
    <property type="term" value="P:'de novo' pyrimidine nucleobase biosynthetic process"/>
    <property type="evidence" value="ECO:0007669"/>
    <property type="project" value="InterPro"/>
</dbReference>
<dbReference type="NCBIfam" id="NF005574">
    <property type="entry name" value="PRK07259.1"/>
    <property type="match status" value="1"/>
</dbReference>
<evidence type="ECO:0000256" key="12">
    <source>
        <dbReference type="ARBA" id="ARBA00048996"/>
    </source>
</evidence>